<evidence type="ECO:0000313" key="3">
    <source>
        <dbReference type="Proteomes" id="UP000008383"/>
    </source>
</evidence>
<dbReference type="GeneID" id="9584637"/>
<dbReference type="KEGG" id="tve:TRV_06084"/>
<dbReference type="Proteomes" id="UP000008383">
    <property type="component" value="Unassembled WGS sequence"/>
</dbReference>
<keyword evidence="3" id="KW-1185">Reference proteome</keyword>
<dbReference type="RefSeq" id="XP_003019886.1">
    <property type="nucleotide sequence ID" value="XM_003019840.1"/>
</dbReference>
<dbReference type="AlphaFoldDB" id="D4DFY1"/>
<feature type="compositionally biased region" description="Basic and acidic residues" evidence="1">
    <location>
        <begin position="58"/>
        <end position="67"/>
    </location>
</feature>
<evidence type="ECO:0000256" key="1">
    <source>
        <dbReference type="SAM" id="MobiDB-lite"/>
    </source>
</evidence>
<comment type="caution">
    <text evidence="2">The sequence shown here is derived from an EMBL/GenBank/DDBJ whole genome shotgun (WGS) entry which is preliminary data.</text>
</comment>
<dbReference type="HOGENOM" id="CLU_2361258_0_0_1"/>
<protein>
    <submittedName>
        <fullName evidence="2">Uncharacterized protein</fullName>
    </submittedName>
</protein>
<name>D4DFY1_TRIVH</name>
<gene>
    <name evidence="2" type="ORF">TRV_06084</name>
</gene>
<sequence length="96" mass="10870">MPAGKQSKQANVEGRSCSKALLFLARTRLAGLLGPVTRLLTHNTIWTSMKKKKKNKKKNDNNKDDTTSQGIREKVICWLVDSSRQRRRQGMITLTS</sequence>
<evidence type="ECO:0000313" key="2">
    <source>
        <dbReference type="EMBL" id="EFE39262.1"/>
    </source>
</evidence>
<organism evidence="2 3">
    <name type="scientific">Trichophyton verrucosum (strain HKI 0517)</name>
    <dbReference type="NCBI Taxonomy" id="663202"/>
    <lineage>
        <taxon>Eukaryota</taxon>
        <taxon>Fungi</taxon>
        <taxon>Dikarya</taxon>
        <taxon>Ascomycota</taxon>
        <taxon>Pezizomycotina</taxon>
        <taxon>Eurotiomycetes</taxon>
        <taxon>Eurotiomycetidae</taxon>
        <taxon>Onygenales</taxon>
        <taxon>Arthrodermataceae</taxon>
        <taxon>Trichophyton</taxon>
    </lineage>
</organism>
<reference evidence="3" key="1">
    <citation type="journal article" date="2011" name="Genome Biol.">
        <title>Comparative and functional genomics provide insights into the pathogenicity of dermatophytic fungi.</title>
        <authorList>
            <person name="Burmester A."/>
            <person name="Shelest E."/>
            <person name="Gloeckner G."/>
            <person name="Heddergott C."/>
            <person name="Schindler S."/>
            <person name="Staib P."/>
            <person name="Heidel A."/>
            <person name="Felder M."/>
            <person name="Petzold A."/>
            <person name="Szafranski K."/>
            <person name="Feuermann M."/>
            <person name="Pedruzzi I."/>
            <person name="Priebe S."/>
            <person name="Groth M."/>
            <person name="Winkler R."/>
            <person name="Li W."/>
            <person name="Kniemeyer O."/>
            <person name="Schroeckh V."/>
            <person name="Hertweck C."/>
            <person name="Hube B."/>
            <person name="White T.C."/>
            <person name="Platzer M."/>
            <person name="Guthke R."/>
            <person name="Heitman J."/>
            <person name="Woestemeyer J."/>
            <person name="Zipfel P.F."/>
            <person name="Monod M."/>
            <person name="Brakhage A.A."/>
        </authorList>
    </citation>
    <scope>NUCLEOTIDE SEQUENCE [LARGE SCALE GENOMIC DNA]</scope>
    <source>
        <strain evidence="3">HKI 0517</strain>
    </source>
</reference>
<accession>D4DFY1</accession>
<dbReference type="EMBL" id="ACYE01000344">
    <property type="protein sequence ID" value="EFE39262.1"/>
    <property type="molecule type" value="Genomic_DNA"/>
</dbReference>
<proteinExistence type="predicted"/>
<feature type="region of interest" description="Disordered" evidence="1">
    <location>
        <begin position="46"/>
        <end position="67"/>
    </location>
</feature>